<dbReference type="PANTHER" id="PTHR34819">
    <property type="entry name" value="LARGE CYSTEINE-RICH PERIPLASMIC PROTEIN OMCB"/>
    <property type="match status" value="1"/>
</dbReference>
<protein>
    <submittedName>
        <fullName evidence="3">Conserved repeat domain-containing protein/gliding motility-associated C-terminal domain-containing protein</fullName>
    </submittedName>
</protein>
<feature type="domain" description="DUF7507" evidence="2">
    <location>
        <begin position="256"/>
        <end position="352"/>
    </location>
</feature>
<organism evidence="3 4">
    <name type="scientific">Tangfeifania diversioriginum</name>
    <dbReference type="NCBI Taxonomy" id="1168035"/>
    <lineage>
        <taxon>Bacteria</taxon>
        <taxon>Pseudomonadati</taxon>
        <taxon>Bacteroidota</taxon>
        <taxon>Bacteroidia</taxon>
        <taxon>Marinilabiliales</taxon>
        <taxon>Prolixibacteraceae</taxon>
        <taxon>Tangfeifania</taxon>
    </lineage>
</organism>
<dbReference type="InterPro" id="IPR047589">
    <property type="entry name" value="DUF11_rpt"/>
</dbReference>
<evidence type="ECO:0000313" key="4">
    <source>
        <dbReference type="Proteomes" id="UP000184050"/>
    </source>
</evidence>
<feature type="domain" description="DUF7507" evidence="2">
    <location>
        <begin position="363"/>
        <end position="458"/>
    </location>
</feature>
<feature type="compositionally biased region" description="Acidic residues" evidence="1">
    <location>
        <begin position="1224"/>
        <end position="1234"/>
    </location>
</feature>
<evidence type="ECO:0000259" key="2">
    <source>
        <dbReference type="Pfam" id="PF24346"/>
    </source>
</evidence>
<name>A0A1M6NAS0_9BACT</name>
<dbReference type="RefSeq" id="WP_139279649.1">
    <property type="nucleotide sequence ID" value="NZ_FQZE01000041.1"/>
</dbReference>
<evidence type="ECO:0000256" key="1">
    <source>
        <dbReference type="SAM" id="MobiDB-lite"/>
    </source>
</evidence>
<feature type="domain" description="DUF7507" evidence="2">
    <location>
        <begin position="1245"/>
        <end position="1337"/>
    </location>
</feature>
<evidence type="ECO:0000313" key="3">
    <source>
        <dbReference type="EMBL" id="SHJ92757.1"/>
    </source>
</evidence>
<gene>
    <name evidence="3" type="ORF">SAMN05444280_1411</name>
</gene>
<dbReference type="PANTHER" id="PTHR34819:SF3">
    <property type="entry name" value="CELL SURFACE PROTEIN"/>
    <property type="match status" value="1"/>
</dbReference>
<dbReference type="Proteomes" id="UP000184050">
    <property type="component" value="Unassembled WGS sequence"/>
</dbReference>
<dbReference type="InterPro" id="IPR055354">
    <property type="entry name" value="DUF7507"/>
</dbReference>
<dbReference type="NCBIfam" id="TIGR04131">
    <property type="entry name" value="Bac_Flav_CTERM"/>
    <property type="match status" value="1"/>
</dbReference>
<sequence>YFITQADLNAGEVINTATISGTAPDNSEVNANDTETITGSQQPALSITKTASPATFNSAGEEITYTIGVENAGNVELTSVSVTDPLTGLNENILNLLPGTTETYTSTYIITQADLNAGSVENTATASGTAPDNSEVSANATATITGSQQPALSITKIASPATFNSAGEEITYTIEVENTGNVELTSVSVTDPLTGLSENISNLLPGTTETYTSTYIITQADLNSGSVENTATASGTAPDNSEVSANTTATITGSQQPALSITKTASPATFNSAGEEITYTIEAENTGNVELTSVSVTDPLTGLSENISNLLPGTTETYTSTYIITQSDLNAGSVENTATASGTAPDNSTVSANATATITGSQQPALSITKTASPATFNSAGEEIIYTIEAVNTGNVTITEIELADSVLDFSEVISALEPGESISYSVSYSITQEDLDAGSVTNSATGSGKDPNGETVEGNGTETIQAEQNPELVVTKSALPENFANVGSAIEYTILVENTGNVTVSEIEVIDLLVNLNAVLPTLAPGDTISYVENYEVTQSDYSNGSVTNTVSVSGTAPDNTPINAEFSLTVNALEPPVAVNDISSDNISGNSVTVNILANDKLHDGGDATPDLVTVDINPDQTGVQNELIVNGEGTWSYNLTTGEVTFNPGAGFTTDPSPISYRLTENLTGRNDNASITVEYNEGEPFAINDTSGGNKPGNTVTLNILDNDMLSDGTPVNPDMVNIDLQPQASGTQTALIVDGEGTWDYSPQTGIISFTPDAGFTTDPKPVIYLLTENLTGLSDEGTISILFDEEPPVANDDSSTGNTPGETVSINILENDRLSDQTPVILDLVAVDLNPSLTGAQSELVVANEGTWTFVPAIGIVTFTPQPGFSVSPSPVSYVLFENLTGLTNSADISITYEQVSPMASDDNIAGNNPGSNATVNILSNDRLSDGTAAFPGDVTVDLDAETEGTQTELIVPGQGTWSYNRLTGVVTFNPEEGFSASPSPVSYILTEDLTGLSHQAVITVSYEEAAPEAINDSSEDNSPGSSVSISILENDKLSDGSPAHPEQVIVDIDPLTDGNQTELTVEGEGSWMLDDETGILTFTPLPFFFSNPTPLVYRLSAIENPGLYAEATVFVYVDQELLTSSVSLVKTGEYNPSSETIHYTFEVTNTGEITLRDIEIDDERIGITNLEVVPDTLPPGATGTATATYEISQADIDAGGVSNSARVRSFNLKGETVEDDSGSEPDNDAPTVTNFEQNPSVYIQKEADLSSDEVAVGDIVNFNIRVENTGNVTLFNVLVEDPLTGFEQELEQLIPGELLNFSTEYTVQIADNSEGQFDNVAFVSANTQDGLLTEASSTVTVQVEQCELVIPTGFSPNDDGIQDTWRITCLENYPDARVEIYNRWGNLVFEKDNFGNSDVHGADAWWSGYSSKKWTFGNDKLPASTYFFILDLNDGNEPLTGHLFLNR</sequence>
<dbReference type="Pfam" id="PF24346">
    <property type="entry name" value="DUF7507"/>
    <property type="match status" value="7"/>
</dbReference>
<dbReference type="InterPro" id="IPR026341">
    <property type="entry name" value="T9SS_type_B"/>
</dbReference>
<dbReference type="OrthoDB" id="9805017at2"/>
<dbReference type="EMBL" id="FQZE01000041">
    <property type="protein sequence ID" value="SHJ92757.1"/>
    <property type="molecule type" value="Genomic_DNA"/>
</dbReference>
<feature type="domain" description="DUF7507" evidence="2">
    <location>
        <begin position="1131"/>
        <end position="1226"/>
    </location>
</feature>
<reference evidence="3 4" key="1">
    <citation type="submission" date="2016-11" db="EMBL/GenBank/DDBJ databases">
        <authorList>
            <person name="Jaros S."/>
            <person name="Januszkiewicz K."/>
            <person name="Wedrychowicz H."/>
        </authorList>
    </citation>
    <scope>NUCLEOTIDE SEQUENCE [LARGE SCALE GENOMIC DNA]</scope>
    <source>
        <strain evidence="3 4">DSM 27063</strain>
    </source>
</reference>
<keyword evidence="4" id="KW-1185">Reference proteome</keyword>
<feature type="domain" description="DUF7507" evidence="2">
    <location>
        <begin position="149"/>
        <end position="245"/>
    </location>
</feature>
<proteinExistence type="predicted"/>
<feature type="domain" description="DUF7507" evidence="2">
    <location>
        <begin position="470"/>
        <end position="566"/>
    </location>
</feature>
<feature type="region of interest" description="Disordered" evidence="1">
    <location>
        <begin position="1221"/>
        <end position="1241"/>
    </location>
</feature>
<dbReference type="InterPro" id="IPR051172">
    <property type="entry name" value="Chlamydia_OmcB"/>
</dbReference>
<dbReference type="STRING" id="1168035.SAMN05444280_1411"/>
<accession>A0A1M6NAS0</accession>
<feature type="region of interest" description="Disordered" evidence="1">
    <location>
        <begin position="439"/>
        <end position="460"/>
    </location>
</feature>
<dbReference type="NCBIfam" id="TIGR01451">
    <property type="entry name" value="B_ant_repeat"/>
    <property type="match status" value="6"/>
</dbReference>
<feature type="domain" description="DUF7507" evidence="2">
    <location>
        <begin position="42"/>
        <end position="138"/>
    </location>
</feature>
<dbReference type="Pfam" id="PF13585">
    <property type="entry name" value="CHU_C"/>
    <property type="match status" value="1"/>
</dbReference>
<feature type="non-terminal residue" evidence="3">
    <location>
        <position position="1"/>
    </location>
</feature>